<dbReference type="Proteomes" id="UP000245133">
    <property type="component" value="Unassembled WGS sequence"/>
</dbReference>
<keyword evidence="1" id="KW-0472">Membrane</keyword>
<gene>
    <name evidence="2" type="ORF">LPTSP4_18950</name>
</gene>
<dbReference type="EMBL" id="BFBB01000004">
    <property type="protein sequence ID" value="GBF50370.1"/>
    <property type="molecule type" value="Genomic_DNA"/>
</dbReference>
<dbReference type="AlphaFoldDB" id="A0A2P2E0G0"/>
<dbReference type="OrthoDB" id="9791120at2"/>
<evidence type="ECO:0000313" key="2">
    <source>
        <dbReference type="EMBL" id="GBF50370.1"/>
    </source>
</evidence>
<dbReference type="RefSeq" id="WP_108976211.1">
    <property type="nucleotide sequence ID" value="NZ_BFBB01000004.1"/>
</dbReference>
<feature type="transmembrane region" description="Helical" evidence="1">
    <location>
        <begin position="46"/>
        <end position="64"/>
    </location>
</feature>
<accession>A0A2P2E0G0</accession>
<protein>
    <recommendedName>
        <fullName evidence="4">DoxX family protein</fullName>
    </recommendedName>
</protein>
<evidence type="ECO:0000313" key="3">
    <source>
        <dbReference type="Proteomes" id="UP000245133"/>
    </source>
</evidence>
<evidence type="ECO:0000256" key="1">
    <source>
        <dbReference type="SAM" id="Phobius"/>
    </source>
</evidence>
<evidence type="ECO:0008006" key="4">
    <source>
        <dbReference type="Google" id="ProtNLM"/>
    </source>
</evidence>
<sequence length="134" mass="14939">MMITKNRLNIVLRLSLAIILLQTLYFKFTAATESVFIFSSLGMEPWGRIGAGLAELILSIMLFIPRTAALGAFFTAGMMVNIVAIHFLFLGFEIAGDHGLLFGLAVYCLFAALVLCFNQKEELISIYNRILKRN</sequence>
<reference evidence="2 3" key="1">
    <citation type="submission" date="2018-02" db="EMBL/GenBank/DDBJ databases">
        <title>Novel Leptospira species isolated from soil and water in Japan.</title>
        <authorList>
            <person name="Nakao R."/>
            <person name="Masuzawa T."/>
        </authorList>
    </citation>
    <scope>NUCLEOTIDE SEQUENCE [LARGE SCALE GENOMIC DNA]</scope>
    <source>
        <strain evidence="2 3">YH101</strain>
    </source>
</reference>
<keyword evidence="1" id="KW-0812">Transmembrane</keyword>
<organism evidence="2 3">
    <name type="scientific">Leptospira ryugenii</name>
    <dbReference type="NCBI Taxonomy" id="1917863"/>
    <lineage>
        <taxon>Bacteria</taxon>
        <taxon>Pseudomonadati</taxon>
        <taxon>Spirochaetota</taxon>
        <taxon>Spirochaetia</taxon>
        <taxon>Leptospirales</taxon>
        <taxon>Leptospiraceae</taxon>
        <taxon>Leptospira</taxon>
    </lineage>
</organism>
<comment type="caution">
    <text evidence="2">The sequence shown here is derived from an EMBL/GenBank/DDBJ whole genome shotgun (WGS) entry which is preliminary data.</text>
</comment>
<feature type="transmembrane region" description="Helical" evidence="1">
    <location>
        <begin position="98"/>
        <end position="117"/>
    </location>
</feature>
<keyword evidence="1" id="KW-1133">Transmembrane helix</keyword>
<feature type="transmembrane region" description="Helical" evidence="1">
    <location>
        <begin position="71"/>
        <end position="92"/>
    </location>
</feature>
<proteinExistence type="predicted"/>
<keyword evidence="3" id="KW-1185">Reference proteome</keyword>
<name>A0A2P2E0G0_9LEPT</name>